<dbReference type="InterPro" id="IPR040040">
    <property type="entry name" value="ATG11"/>
</dbReference>
<feature type="coiled-coil region" evidence="8">
    <location>
        <begin position="843"/>
        <end position="905"/>
    </location>
</feature>
<protein>
    <recommendedName>
        <fullName evidence="2 7">Autophagy-related protein 11</fullName>
    </recommendedName>
</protein>
<evidence type="ECO:0000256" key="2">
    <source>
        <dbReference type="ARBA" id="ARBA00013804"/>
    </source>
</evidence>
<accession>A0AA43TYS1</accession>
<evidence type="ECO:0000256" key="5">
    <source>
        <dbReference type="ARBA" id="ARBA00023006"/>
    </source>
</evidence>
<evidence type="ECO:0000256" key="8">
    <source>
        <dbReference type="SAM" id="Coils"/>
    </source>
</evidence>
<evidence type="ECO:0000313" key="13">
    <source>
        <dbReference type="Proteomes" id="UP001161017"/>
    </source>
</evidence>
<comment type="subcellular location">
    <subcellularLocation>
        <location evidence="7">Preautophagosomal structure membrane</location>
        <topology evidence="7">Peripheral membrane protein</topology>
    </subcellularLocation>
    <subcellularLocation>
        <location evidence="7">Vacuole membrane</location>
        <topology evidence="7">Peripheral membrane protein</topology>
    </subcellularLocation>
    <text evidence="7">During pexophagy, accumulates in the vacuolar membrane region, where the peroxisomes contact the vacuole.</text>
</comment>
<feature type="region of interest" description="Disordered" evidence="9">
    <location>
        <begin position="582"/>
        <end position="644"/>
    </location>
</feature>
<reference evidence="12" key="1">
    <citation type="journal article" date="2023" name="Genome Biol. Evol.">
        <title>First Whole Genome Sequence and Flow Cytometry Genome Size Data for the Lichen-Forming Fungus Ramalina farinacea (Ascomycota).</title>
        <authorList>
            <person name="Llewellyn T."/>
            <person name="Mian S."/>
            <person name="Hill R."/>
            <person name="Leitch I.J."/>
            <person name="Gaya E."/>
        </authorList>
    </citation>
    <scope>NUCLEOTIDE SEQUENCE</scope>
    <source>
        <strain evidence="12">LIQ254RAFAR</strain>
    </source>
</reference>
<evidence type="ECO:0000259" key="10">
    <source>
        <dbReference type="Pfam" id="PF04108"/>
    </source>
</evidence>
<dbReference type="InterPro" id="IPR045326">
    <property type="entry name" value="ATG17-like_dom"/>
</dbReference>
<dbReference type="EMBL" id="JAPUFD010000022">
    <property type="protein sequence ID" value="MDI1492963.1"/>
    <property type="molecule type" value="Genomic_DNA"/>
</dbReference>
<dbReference type="GO" id="GO:0061709">
    <property type="term" value="P:reticulophagy"/>
    <property type="evidence" value="ECO:0007669"/>
    <property type="project" value="TreeGrafter"/>
</dbReference>
<dbReference type="PANTHER" id="PTHR13222">
    <property type="entry name" value="RB1-INDUCIBLE COILED-COIL"/>
    <property type="match status" value="1"/>
</dbReference>
<feature type="compositionally biased region" description="Polar residues" evidence="9">
    <location>
        <begin position="585"/>
        <end position="604"/>
    </location>
</feature>
<dbReference type="GO" id="GO:0034045">
    <property type="term" value="C:phagophore assembly site membrane"/>
    <property type="evidence" value="ECO:0007669"/>
    <property type="project" value="UniProtKB-SubCell"/>
</dbReference>
<evidence type="ECO:0000259" key="11">
    <source>
        <dbReference type="Pfam" id="PF10377"/>
    </source>
</evidence>
<feature type="region of interest" description="Disordered" evidence="9">
    <location>
        <begin position="1275"/>
        <end position="1398"/>
    </location>
</feature>
<dbReference type="GO" id="GO:0019901">
    <property type="term" value="F:protein kinase binding"/>
    <property type="evidence" value="ECO:0007669"/>
    <property type="project" value="TreeGrafter"/>
</dbReference>
<evidence type="ECO:0000313" key="12">
    <source>
        <dbReference type="EMBL" id="MDI1492963.1"/>
    </source>
</evidence>
<comment type="caution">
    <text evidence="12">The sequence shown here is derived from an EMBL/GenBank/DDBJ whole genome shotgun (WGS) entry which is preliminary data.</text>
</comment>
<feature type="compositionally biased region" description="Polar residues" evidence="9">
    <location>
        <begin position="611"/>
        <end position="621"/>
    </location>
</feature>
<dbReference type="GO" id="GO:0015031">
    <property type="term" value="P:protein transport"/>
    <property type="evidence" value="ECO:0007669"/>
    <property type="project" value="UniProtKB-KW"/>
</dbReference>
<feature type="compositionally biased region" description="Low complexity" evidence="9">
    <location>
        <begin position="630"/>
        <end position="640"/>
    </location>
</feature>
<organism evidence="12 13">
    <name type="scientific">Ramalina farinacea</name>
    <dbReference type="NCBI Taxonomy" id="258253"/>
    <lineage>
        <taxon>Eukaryota</taxon>
        <taxon>Fungi</taxon>
        <taxon>Dikarya</taxon>
        <taxon>Ascomycota</taxon>
        <taxon>Pezizomycotina</taxon>
        <taxon>Lecanoromycetes</taxon>
        <taxon>OSLEUM clade</taxon>
        <taxon>Lecanoromycetidae</taxon>
        <taxon>Lecanorales</taxon>
        <taxon>Lecanorineae</taxon>
        <taxon>Ramalinaceae</taxon>
        <taxon>Ramalina</taxon>
    </lineage>
</organism>
<name>A0AA43TYS1_9LECA</name>
<dbReference type="GO" id="GO:0005774">
    <property type="term" value="C:vacuolar membrane"/>
    <property type="evidence" value="ECO:0007669"/>
    <property type="project" value="UniProtKB-SubCell"/>
</dbReference>
<evidence type="ECO:0000256" key="1">
    <source>
        <dbReference type="ARBA" id="ARBA00009729"/>
    </source>
</evidence>
<keyword evidence="4 7" id="KW-0653">Protein transport</keyword>
<keyword evidence="3 7" id="KW-0813">Transport</keyword>
<feature type="domain" description="Autophagy-related protein 11 C-terminal" evidence="11">
    <location>
        <begin position="1114"/>
        <end position="1253"/>
    </location>
</feature>
<evidence type="ECO:0000256" key="9">
    <source>
        <dbReference type="SAM" id="MobiDB-lite"/>
    </source>
</evidence>
<keyword evidence="7" id="KW-0472">Membrane</keyword>
<keyword evidence="7" id="KW-0926">Vacuole</keyword>
<comment type="similarity">
    <text evidence="1 7">Belongs to the ATG11 family.</text>
</comment>
<comment type="function">
    <text evidence="7">Involved in cytoplasm to vacuole transport (Cvt), pexophagy, mitophagy and nucleophagy. Recruits mitochondria for their selective degradation via autophagy (mitophagy) during starvation. Works as scaffold proteins that recruit ATG proteins to the pre-autophagosome (PAS), the site of vesicle/autophagosome formation. Required for the Cvt vesicles completion.</text>
</comment>
<feature type="compositionally biased region" description="Basic and acidic residues" evidence="9">
    <location>
        <begin position="1355"/>
        <end position="1377"/>
    </location>
</feature>
<feature type="domain" description="Autophagy protein ATG17-like" evidence="10">
    <location>
        <begin position="104"/>
        <end position="457"/>
    </location>
</feature>
<dbReference type="GO" id="GO:1990316">
    <property type="term" value="C:Atg1/ULK1 kinase complex"/>
    <property type="evidence" value="ECO:0007669"/>
    <property type="project" value="TreeGrafter"/>
</dbReference>
<dbReference type="GO" id="GO:0000045">
    <property type="term" value="P:autophagosome assembly"/>
    <property type="evidence" value="ECO:0007669"/>
    <property type="project" value="UniProtKB-UniRule"/>
</dbReference>
<keyword evidence="13" id="KW-1185">Reference proteome</keyword>
<dbReference type="GO" id="GO:0034517">
    <property type="term" value="P:ribophagy"/>
    <property type="evidence" value="ECO:0007669"/>
    <property type="project" value="TreeGrafter"/>
</dbReference>
<dbReference type="Gene3D" id="1.10.287.1490">
    <property type="match status" value="1"/>
</dbReference>
<dbReference type="GO" id="GO:1903599">
    <property type="term" value="P:positive regulation of autophagy of mitochondrion"/>
    <property type="evidence" value="ECO:0007669"/>
    <property type="project" value="UniProtKB-UniRule"/>
</dbReference>
<proteinExistence type="inferred from homology"/>
<sequence length="1398" mass="156399">MSLNIIHAHTGATYATHPNSYSTLEELRSWISRKTSIASAQQILMTAQGKQVKLQSLNSEQDIFLYDRSLLASPTTASRLLATLDTIPAINNLKPPVTSPRLDSLQHFQKSALQSKEWAIELEAEIRKNVGDIKKCGLEIDAIRRGANIAVNNIRQHMNSLQPKYEEIKAWADQICKDQTFLLQHWQSCYDDLASVPVDKSFAACLKGGDKALDCAKKRSSSSNITLQDYAADLELYEADPVARNLAQRFKAKAQDLDTSFSSVTADARAVVADHQQIFSMADSDLADQSGRLLEEIEVLCKKLSSDYDYLLGLPEAQKSFSQAAKVAQTHKNNFIPSIVETRDEIGNIAEQISQQKHNVANASIAHLQQIAILESKISSVHSNLAKLDVDPDTSDAFHTLNFVVGLPSTYGFCLVEYVRRCQWTDEMISSTALPQHGKFSRREQEIRVRNKWQKDMDGLMSFTKVGSVDFADTLDTGALEAAINVQNVQKYIQTLKKIENFKEHVGAVKEAALILTGLPKQSIKAAAKGFKNGSLHEASFSGPPVPGPIENQNMPNVLLEKAKVDEKLKSAESRIRKLEDLLHRQSQVPRPQSSGGFNPSSGPTFERHTTTPSINFTSALSKARDLGSRRSSTSSRRVSQNLDAEERSLAQRVVSLEADLMAEKDQNRRLMKDATARLNAEENLKGQAREAIATKEDLLGNMEAQQHEFEGERRLLEEENGKLNVRLEELEDEFERVLHHNEHDTRLSELQEEMDRLRVEADQVEEALRTDLKSHRDRISSLEKSVDQRELTNNGHEATIQQMQQLLFDQEDAESGRLDKIGAILQHFPGESVSSANFDNQLDHLQQVVDRANDHNKDLEAAVKQLQADNGATEQQLKYQTDEIADLKEQLRVATSERASVDEDLASRIHEYDQLQIQLGDIKSKLSSSETERNILQKRVGEMQSNHDNLHQRFVSLQGFHGELDDQLHEKNEELYERNVELTTLRQTHEEVSSLNDEQARRAEEISKRLQLQIESLKKLLELVGFMISKQDDSMIIQKVPRTSTSGSVTLTDQSTSMKRSISGPPPISADLLSTIESDALHWATASNPSDATTRYTAFFETVSSFDIDAFTSTIYKRIKDIEHLARKWQREAKLHRAQSHRFQTEAYERISLRSFKEGDLALFLPTRDQATKPWAAFNVGAPHYFLREQESHKLAKRDWLIARISKVEERVVDLGKSMHANGFTEATTADNNDENPYALSDGLRWYLLDATEEKPGALPINVGTGKATVSLSKNDEEPIKASMGLKPKSSDRNEVTKSLARSLDSRRSSTTSRKSFVSANNTSAPAGLEGMLKRDASSASTRPHTADKAAANEADKAATTEGNEGVKAEPARMREVLQSQPGEQVGQTLSVHAPDW</sequence>
<comment type="subunit">
    <text evidence="7">Homodimer.</text>
</comment>
<dbReference type="GO" id="GO:0034727">
    <property type="term" value="P:piecemeal microautophagy of the nucleus"/>
    <property type="evidence" value="ECO:0007669"/>
    <property type="project" value="TreeGrafter"/>
</dbReference>
<keyword evidence="5 7" id="KW-0072">Autophagy</keyword>
<dbReference type="Proteomes" id="UP001161017">
    <property type="component" value="Unassembled WGS sequence"/>
</dbReference>
<dbReference type="PANTHER" id="PTHR13222:SF1">
    <property type="entry name" value="RB1-INDUCIBLE COILED-COIL PROTEIN 1"/>
    <property type="match status" value="1"/>
</dbReference>
<keyword evidence="6 8" id="KW-0175">Coiled coil</keyword>
<evidence type="ECO:0000256" key="4">
    <source>
        <dbReference type="ARBA" id="ARBA00022927"/>
    </source>
</evidence>
<feature type="coiled-coil region" evidence="8">
    <location>
        <begin position="654"/>
        <end position="786"/>
    </location>
</feature>
<evidence type="ECO:0000256" key="6">
    <source>
        <dbReference type="ARBA" id="ARBA00023054"/>
    </source>
</evidence>
<evidence type="ECO:0000256" key="7">
    <source>
        <dbReference type="RuleBase" id="RU367075"/>
    </source>
</evidence>
<dbReference type="Pfam" id="PF10377">
    <property type="entry name" value="ATG11"/>
    <property type="match status" value="1"/>
</dbReference>
<gene>
    <name evidence="12" type="primary">ATG11</name>
    <name evidence="12" type="ORF">OHK93_004747</name>
</gene>
<feature type="compositionally biased region" description="Polar residues" evidence="9">
    <location>
        <begin position="1379"/>
        <end position="1392"/>
    </location>
</feature>
<dbReference type="Pfam" id="PF04108">
    <property type="entry name" value="ATG17_like"/>
    <property type="match status" value="1"/>
</dbReference>
<dbReference type="InterPro" id="IPR019460">
    <property type="entry name" value="Atg11_C"/>
</dbReference>
<evidence type="ECO:0000256" key="3">
    <source>
        <dbReference type="ARBA" id="ARBA00022448"/>
    </source>
</evidence>
<feature type="compositionally biased region" description="Low complexity" evidence="9">
    <location>
        <begin position="1299"/>
        <end position="1317"/>
    </location>
</feature>
<dbReference type="GO" id="GO:0000422">
    <property type="term" value="P:autophagy of mitochondrion"/>
    <property type="evidence" value="ECO:0007669"/>
    <property type="project" value="TreeGrafter"/>
</dbReference>
<dbReference type="GO" id="GO:0060090">
    <property type="term" value="F:molecular adaptor activity"/>
    <property type="evidence" value="ECO:0007669"/>
    <property type="project" value="TreeGrafter"/>
</dbReference>